<reference evidence="8 9" key="2">
    <citation type="submission" date="2018-11" db="EMBL/GenBank/DDBJ databases">
        <authorList>
            <consortium name="Pathogen Informatics"/>
        </authorList>
    </citation>
    <scope>NUCLEOTIDE SEQUENCE [LARGE SCALE GENOMIC DNA]</scope>
</reference>
<evidence type="ECO:0000313" key="8">
    <source>
        <dbReference type="EMBL" id="VDM36545.1"/>
    </source>
</evidence>
<feature type="transmembrane region" description="Helical" evidence="6">
    <location>
        <begin position="249"/>
        <end position="268"/>
    </location>
</feature>
<dbReference type="PANTHER" id="PTHR24064">
    <property type="entry name" value="SOLUTE CARRIER FAMILY 22 MEMBER"/>
    <property type="match status" value="1"/>
</dbReference>
<dbReference type="GO" id="GO:0022857">
    <property type="term" value="F:transmembrane transporter activity"/>
    <property type="evidence" value="ECO:0007669"/>
    <property type="project" value="InterPro"/>
</dbReference>
<feature type="transmembrane region" description="Helical" evidence="6">
    <location>
        <begin position="471"/>
        <end position="492"/>
    </location>
</feature>
<evidence type="ECO:0000256" key="2">
    <source>
        <dbReference type="ARBA" id="ARBA00022692"/>
    </source>
</evidence>
<comment type="subcellular location">
    <subcellularLocation>
        <location evidence="1">Membrane</location>
        <topology evidence="1">Multi-pass membrane protein</topology>
    </subcellularLocation>
</comment>
<dbReference type="SUPFAM" id="SSF103473">
    <property type="entry name" value="MFS general substrate transporter"/>
    <property type="match status" value="1"/>
</dbReference>
<feature type="region of interest" description="Disordered" evidence="5">
    <location>
        <begin position="563"/>
        <end position="631"/>
    </location>
</feature>
<sequence length="657" mass="74041">MLITDLRATVLFLPLICNEKMGFSMLVPGFNDSASPGKTFNWSREDAMGTSIIFPKTVNVQRDVTDFHDQCHYYDRGVERYEELRMMPLKDAIEAVKNETAQLVKCTKWEYDKDVMKNTIVTEWNLVCADNFKRAHAHLFYSFGYLFGCVLGGFASDRFGRKPTVIGFGILSSMFGMFLPYSTYYPMFLMVRFLGAVCNEAADLAAYVLCMEVTGMRYRAMIGSLLQAPWALGYAMLALIAYFCKSWQQIQLITAGLHTAAVLMVCVLPESPRWLIVNNRVEEAERYIRKACRDPPFPFSIFHVNRSALPCDLELVKHAEQRKWVKQDRRANIFTMLKSRVLCMRTIVVCIVWIATALVYYGLVIALSDQSAPGRVLFSGNFFVNNAIAGAIELPTLVGCVYLMRFGRKNSQMFTLISSSLFIVIAMGAMQQKYHIIALVCLLFGKIFIQGSFNILYIFTSELYPTVIRNSAVGINSMIARFGSGVSSYIAILSDVTLPIVPMIIFSIFSLFAGVLVLLLPETRDRPLPDTLQVAYLKDAVTFLQSDMKYQCYGFAFEKPSSSTMAREDNDSDSQQVIGASEHDEQASVGDVQPDLASRSRRSSAISTNTRRIRPQQQSVTSVPLSDRQVMSKTESVIQELKELQLPEKLPELSRDD</sequence>
<accession>A0A183UAA5</accession>
<dbReference type="Pfam" id="PF00083">
    <property type="entry name" value="Sugar_tr"/>
    <property type="match status" value="1"/>
</dbReference>
<dbReference type="Gene3D" id="1.20.1250.20">
    <property type="entry name" value="MFS general substrate transporter like domains"/>
    <property type="match status" value="1"/>
</dbReference>
<feature type="transmembrane region" description="Helical" evidence="6">
    <location>
        <begin position="222"/>
        <end position="243"/>
    </location>
</feature>
<feature type="transmembrane region" description="Helical" evidence="6">
    <location>
        <begin position="498"/>
        <end position="520"/>
    </location>
</feature>
<feature type="transmembrane region" description="Helical" evidence="6">
    <location>
        <begin position="163"/>
        <end position="181"/>
    </location>
</feature>
<dbReference type="GO" id="GO:0016020">
    <property type="term" value="C:membrane"/>
    <property type="evidence" value="ECO:0007669"/>
    <property type="project" value="UniProtKB-SubCell"/>
</dbReference>
<feature type="compositionally biased region" description="Polar residues" evidence="5">
    <location>
        <begin position="615"/>
        <end position="631"/>
    </location>
</feature>
<gene>
    <name evidence="8" type="ORF">TCNE_LOCUS5425</name>
</gene>
<evidence type="ECO:0000313" key="10">
    <source>
        <dbReference type="WBParaSite" id="TCNE_0000542501-mRNA-1"/>
    </source>
</evidence>
<proteinExistence type="predicted"/>
<feature type="transmembrane region" description="Helical" evidence="6">
    <location>
        <begin position="436"/>
        <end position="459"/>
    </location>
</feature>
<keyword evidence="4 6" id="KW-0472">Membrane</keyword>
<dbReference type="WBParaSite" id="TCNE_0000542501-mRNA-1">
    <property type="protein sequence ID" value="TCNE_0000542501-mRNA-1"/>
    <property type="gene ID" value="TCNE_0000542501"/>
</dbReference>
<dbReference type="InterPro" id="IPR005829">
    <property type="entry name" value="Sugar_transporter_CS"/>
</dbReference>
<dbReference type="InterPro" id="IPR036259">
    <property type="entry name" value="MFS_trans_sf"/>
</dbReference>
<reference evidence="10" key="1">
    <citation type="submission" date="2016-06" db="UniProtKB">
        <authorList>
            <consortium name="WormBaseParasite"/>
        </authorList>
    </citation>
    <scope>IDENTIFICATION</scope>
</reference>
<feature type="transmembrane region" description="Helical" evidence="6">
    <location>
        <begin position="413"/>
        <end position="430"/>
    </location>
</feature>
<dbReference type="InterPro" id="IPR020846">
    <property type="entry name" value="MFS_dom"/>
</dbReference>
<evidence type="ECO:0000256" key="1">
    <source>
        <dbReference type="ARBA" id="ARBA00004141"/>
    </source>
</evidence>
<evidence type="ECO:0000256" key="4">
    <source>
        <dbReference type="ARBA" id="ARBA00023136"/>
    </source>
</evidence>
<keyword evidence="3 6" id="KW-1133">Transmembrane helix</keyword>
<protein>
    <submittedName>
        <fullName evidence="10">MFS domain-containing protein</fullName>
    </submittedName>
</protein>
<name>A0A183UAA5_TOXCA</name>
<dbReference type="Proteomes" id="UP000050794">
    <property type="component" value="Unassembled WGS sequence"/>
</dbReference>
<feature type="transmembrane region" description="Helical" evidence="6">
    <location>
        <begin position="383"/>
        <end position="404"/>
    </location>
</feature>
<keyword evidence="2 6" id="KW-0812">Transmembrane</keyword>
<feature type="domain" description="Major facilitator superfamily (MFS) profile" evidence="7">
    <location>
        <begin position="83"/>
        <end position="525"/>
    </location>
</feature>
<evidence type="ECO:0000259" key="7">
    <source>
        <dbReference type="PROSITE" id="PS50850"/>
    </source>
</evidence>
<evidence type="ECO:0000256" key="3">
    <source>
        <dbReference type="ARBA" id="ARBA00022989"/>
    </source>
</evidence>
<organism evidence="9 10">
    <name type="scientific">Toxocara canis</name>
    <name type="common">Canine roundworm</name>
    <dbReference type="NCBI Taxonomy" id="6265"/>
    <lineage>
        <taxon>Eukaryota</taxon>
        <taxon>Metazoa</taxon>
        <taxon>Ecdysozoa</taxon>
        <taxon>Nematoda</taxon>
        <taxon>Chromadorea</taxon>
        <taxon>Rhabditida</taxon>
        <taxon>Spirurina</taxon>
        <taxon>Ascaridomorpha</taxon>
        <taxon>Ascaridoidea</taxon>
        <taxon>Toxocaridae</taxon>
        <taxon>Toxocara</taxon>
    </lineage>
</organism>
<feature type="transmembrane region" description="Helical" evidence="6">
    <location>
        <begin position="138"/>
        <end position="156"/>
    </location>
</feature>
<dbReference type="CDD" id="cd17317">
    <property type="entry name" value="MFS_SLC22"/>
    <property type="match status" value="1"/>
</dbReference>
<dbReference type="PROSITE" id="PS50850">
    <property type="entry name" value="MFS"/>
    <property type="match status" value="1"/>
</dbReference>
<evidence type="ECO:0000256" key="5">
    <source>
        <dbReference type="SAM" id="MobiDB-lite"/>
    </source>
</evidence>
<keyword evidence="9" id="KW-1185">Reference proteome</keyword>
<feature type="transmembrane region" description="Helical" evidence="6">
    <location>
        <begin position="342"/>
        <end position="363"/>
    </location>
</feature>
<evidence type="ECO:0000256" key="6">
    <source>
        <dbReference type="SAM" id="Phobius"/>
    </source>
</evidence>
<dbReference type="InterPro" id="IPR005828">
    <property type="entry name" value="MFS_sugar_transport-like"/>
</dbReference>
<dbReference type="EMBL" id="UYWY01019355">
    <property type="protein sequence ID" value="VDM36545.1"/>
    <property type="molecule type" value="Genomic_DNA"/>
</dbReference>
<evidence type="ECO:0000313" key="9">
    <source>
        <dbReference type="Proteomes" id="UP000050794"/>
    </source>
</evidence>
<dbReference type="AlphaFoldDB" id="A0A183UAA5"/>
<dbReference type="PROSITE" id="PS00216">
    <property type="entry name" value="SUGAR_TRANSPORT_1"/>
    <property type="match status" value="1"/>
</dbReference>